<name>A0ABN7S996_OIKDI</name>
<feature type="transmembrane region" description="Helical" evidence="8">
    <location>
        <begin position="674"/>
        <end position="693"/>
    </location>
</feature>
<dbReference type="Proteomes" id="UP001158576">
    <property type="component" value="Chromosome XSR"/>
</dbReference>
<keyword evidence="5 8" id="KW-1133">Transmembrane helix</keyword>
<dbReference type="EMBL" id="OU015569">
    <property type="protein sequence ID" value="CAG5095626.1"/>
    <property type="molecule type" value="Genomic_DNA"/>
</dbReference>
<feature type="transmembrane region" description="Helical" evidence="8">
    <location>
        <begin position="81"/>
        <end position="103"/>
    </location>
</feature>
<feature type="transmembrane region" description="Helical" evidence="8">
    <location>
        <begin position="586"/>
        <end position="606"/>
    </location>
</feature>
<protein>
    <recommendedName>
        <fullName evidence="2">chitin synthase</fullName>
        <ecNumber evidence="2">2.4.1.16</ecNumber>
    </recommendedName>
</protein>
<evidence type="ECO:0000256" key="1">
    <source>
        <dbReference type="ARBA" id="ARBA00004141"/>
    </source>
</evidence>
<feature type="compositionally biased region" description="Basic and acidic residues" evidence="7">
    <location>
        <begin position="1258"/>
        <end position="1270"/>
    </location>
</feature>
<dbReference type="PANTHER" id="PTHR22914:SF42">
    <property type="entry name" value="CHITIN SYNTHASE"/>
    <property type="match status" value="1"/>
</dbReference>
<sequence length="1477" mass="168333">MISSIKMVVITIVFVVSVYVKDGTLTNIFSHEHYEGVFQTDENGLTEAGWMDVLVCVHLISGFLTSYFARLAVKLKLQYACFSAPLLLATPAACALQLCFEIFEVSDLWYPTIPDAVTTNLIIIGIVCGTFSFIILSEHIWSDYSTTYALDRQIMILPGYRAMFTALDVILNRNTVDMEEVETYEERVSRLTVNFDRSRTTIKTALWNKGQTIPMVFVCTTLWHENEAEMTTLMTSLIRLIKTVEERRSKNLSDFYNIEIHILFDNCYEIWTDDGGNEHKVVNFFVKQFKRILKKLVIQERVSEVINTEVLMVTPYGGRIDYSFGQTNMHVHLKDAELVQKGKRWSQVMYMYYLIGWKMDACKYSMPGGQGKSEHLERKKTYILALDGDVRFKPSALELCLERMLRNDKVAAVCGRIHPVGGGWINWYQRFEYGVGHWLQKATEHVLGCVLCSPGCFSLMRVHHLRFNNVMARYRQYAETPMQKLQYDMGEDRWLCTLMLMQGGRIERVRGVFQATKTMGTEHYCKYLRLDTATMACQKNNPYISFPYVLYQGFNLIFTVIGLSTTLMMLSEAFNFAIKMPTDEAALAYIIICTPVVIFALVCRFYDNQNVQIGLASFLTFIYAILMVTVMIGLLVDAIECVADPNVLFFLALAAIYGIAALSHGEIVNLMCGIIYFMFIPSCFIFLQLYMVANLNDISWGTRQNAGEASKKKKDMGIFGGIMNSFCSMCMGESSCNECCCPNESKPNTNNEEDLELTRNSLKKDSIIKEEPKQATLVAEQQTQTDQSSEDNNDYEEEIVKKEVVHEDGWFDFSHRLRRHSDMELHSSTTVEAGEIKKRYTTAELGFNIRDEGFDYTKTTSVAQKKKSPKKLAPPPTQPVQVFTPLQTEKANPDSSTHTKRLTKRRVTNSLRKNTDNRQSVVSSKSACSLRKSLMKHNKSFNELISSQYKNIKKVLTIDIDDSSRDTELVKRSYLNYGGVTRKTMRKLFQVLNVSTITEPIHLSLLLEYFTYPTKSKSPVPRATHHETIKIRKIRLREYSECAMRGNLDYFSWFLEPNAPFEPTTRIYTLADPEYNFWKSLQDPANGHLKIVDSEYSDVDKERLQNERKKALAKFRNDIFLFYIVANILWMTIGLMLRQFGDRLLQIGYDAPDFCEPDTEAQISFSSFSHFAPRDSLLPGGPGLFPGLNNTEPDPTYQIEIQPLTLCFMAFYIVLIVIQFICMISHRISTFYHYMAHIRIPDERRTIEEKQLKLEKQRLKRVNEQPRDSEISGDSQDSAADSDDSLDRLADHVDKSGRRMSDESVFAEITHLKKGLNNPSFTSPADVEIETVETSFSNANDSFDPVNPYPTVPRGVKFAVGEEKDKTSKLRKTGAWALTKKSALKKPSAKTSFDKTPRTSGTTFSNSEASSSGTNFSSSVKPPEKEAETTSNAGTDFSQKQEKDPLIMFKDLDMGDSSTVRLPSSTMKKSNSTGTLF</sequence>
<evidence type="ECO:0000256" key="7">
    <source>
        <dbReference type="SAM" id="MobiDB-lite"/>
    </source>
</evidence>
<feature type="compositionally biased region" description="Basic and acidic residues" evidence="7">
    <location>
        <begin position="1439"/>
        <end position="1453"/>
    </location>
</feature>
<keyword evidence="10" id="KW-1185">Reference proteome</keyword>
<dbReference type="PANTHER" id="PTHR22914">
    <property type="entry name" value="CHITIN SYNTHASE"/>
    <property type="match status" value="1"/>
</dbReference>
<feature type="transmembrane region" description="Helical" evidence="8">
    <location>
        <begin position="642"/>
        <end position="662"/>
    </location>
</feature>
<feature type="region of interest" description="Disordered" evidence="7">
    <location>
        <begin position="1258"/>
        <end position="1286"/>
    </location>
</feature>
<feature type="transmembrane region" description="Helical" evidence="8">
    <location>
        <begin position="49"/>
        <end position="69"/>
    </location>
</feature>
<dbReference type="InterPro" id="IPR004835">
    <property type="entry name" value="Chitin_synth"/>
</dbReference>
<evidence type="ECO:0000256" key="8">
    <source>
        <dbReference type="SAM" id="Phobius"/>
    </source>
</evidence>
<accession>A0ABN7S996</accession>
<feature type="compositionally biased region" description="Polar residues" evidence="7">
    <location>
        <begin position="1456"/>
        <end position="1477"/>
    </location>
</feature>
<feature type="transmembrane region" description="Helical" evidence="8">
    <location>
        <begin position="1206"/>
        <end position="1226"/>
    </location>
</feature>
<evidence type="ECO:0000313" key="10">
    <source>
        <dbReference type="Proteomes" id="UP001158576"/>
    </source>
</evidence>
<organism evidence="9 10">
    <name type="scientific">Oikopleura dioica</name>
    <name type="common">Tunicate</name>
    <dbReference type="NCBI Taxonomy" id="34765"/>
    <lineage>
        <taxon>Eukaryota</taxon>
        <taxon>Metazoa</taxon>
        <taxon>Chordata</taxon>
        <taxon>Tunicata</taxon>
        <taxon>Appendicularia</taxon>
        <taxon>Copelata</taxon>
        <taxon>Oikopleuridae</taxon>
        <taxon>Oikopleura</taxon>
    </lineage>
</organism>
<evidence type="ECO:0000313" key="9">
    <source>
        <dbReference type="EMBL" id="CAG5095626.1"/>
    </source>
</evidence>
<evidence type="ECO:0000256" key="3">
    <source>
        <dbReference type="ARBA" id="ARBA00022676"/>
    </source>
</evidence>
<reference evidence="9 10" key="1">
    <citation type="submission" date="2021-04" db="EMBL/GenBank/DDBJ databases">
        <authorList>
            <person name="Bliznina A."/>
        </authorList>
    </citation>
    <scope>NUCLEOTIDE SEQUENCE [LARGE SCALE GENOMIC DNA]</scope>
</reference>
<keyword evidence="4 8" id="KW-0812">Transmembrane</keyword>
<feature type="compositionally biased region" description="Polar residues" evidence="7">
    <location>
        <begin position="1398"/>
        <end position="1420"/>
    </location>
</feature>
<feature type="region of interest" description="Disordered" evidence="7">
    <location>
        <begin position="1386"/>
        <end position="1477"/>
    </location>
</feature>
<feature type="transmembrane region" description="Helical" evidence="8">
    <location>
        <begin position="613"/>
        <end position="636"/>
    </location>
</feature>
<dbReference type="SUPFAM" id="SSF53448">
    <property type="entry name" value="Nucleotide-diphospho-sugar transferases"/>
    <property type="match status" value="1"/>
</dbReference>
<feature type="transmembrane region" description="Helical" evidence="8">
    <location>
        <begin position="548"/>
        <end position="574"/>
    </location>
</feature>
<keyword evidence="3" id="KW-0328">Glycosyltransferase</keyword>
<evidence type="ECO:0000256" key="4">
    <source>
        <dbReference type="ARBA" id="ARBA00022692"/>
    </source>
</evidence>
<feature type="region of interest" description="Disordered" evidence="7">
    <location>
        <begin position="771"/>
        <end position="794"/>
    </location>
</feature>
<gene>
    <name evidence="9" type="ORF">OKIOD_LOCUS5825</name>
</gene>
<evidence type="ECO:0000256" key="5">
    <source>
        <dbReference type="ARBA" id="ARBA00022989"/>
    </source>
</evidence>
<comment type="subcellular location">
    <subcellularLocation>
        <location evidence="1">Membrane</location>
        <topology evidence="1">Multi-pass membrane protein</topology>
    </subcellularLocation>
</comment>
<evidence type="ECO:0000256" key="2">
    <source>
        <dbReference type="ARBA" id="ARBA00012543"/>
    </source>
</evidence>
<feature type="transmembrane region" description="Helical" evidence="8">
    <location>
        <begin position="1119"/>
        <end position="1137"/>
    </location>
</feature>
<evidence type="ECO:0000256" key="6">
    <source>
        <dbReference type="ARBA" id="ARBA00023136"/>
    </source>
</evidence>
<keyword evidence="3" id="KW-0808">Transferase</keyword>
<dbReference type="InterPro" id="IPR029044">
    <property type="entry name" value="Nucleotide-diphossugar_trans"/>
</dbReference>
<keyword evidence="6 8" id="KW-0472">Membrane</keyword>
<feature type="region of interest" description="Disordered" evidence="7">
    <location>
        <begin position="860"/>
        <end position="880"/>
    </location>
</feature>
<feature type="transmembrane region" description="Helical" evidence="8">
    <location>
        <begin position="115"/>
        <end position="136"/>
    </location>
</feature>
<feature type="transmembrane region" description="Helical" evidence="8">
    <location>
        <begin position="7"/>
        <end position="29"/>
    </location>
</feature>
<proteinExistence type="predicted"/>
<feature type="compositionally biased region" description="Polar residues" evidence="7">
    <location>
        <begin position="1429"/>
        <end position="1438"/>
    </location>
</feature>
<dbReference type="Pfam" id="PF03142">
    <property type="entry name" value="Chitin_synth_2"/>
    <property type="match status" value="1"/>
</dbReference>
<dbReference type="EC" id="2.4.1.16" evidence="2"/>